<dbReference type="InterPro" id="IPR006626">
    <property type="entry name" value="PbH1"/>
</dbReference>
<keyword evidence="2 4" id="KW-0378">Hydrolase</keyword>
<dbReference type="PANTHER" id="PTHR31339:SF9">
    <property type="entry name" value="PLASMIN AND FIBRONECTIN-BINDING PROTEIN A"/>
    <property type="match status" value="1"/>
</dbReference>
<dbReference type="Proteomes" id="UP000326921">
    <property type="component" value="Chromosome"/>
</dbReference>
<dbReference type="Gene3D" id="2.160.20.10">
    <property type="entry name" value="Single-stranded right-handed beta-helix, Pectin lyase-like"/>
    <property type="match status" value="1"/>
</dbReference>
<feature type="signal peptide" evidence="5">
    <location>
        <begin position="1"/>
        <end position="23"/>
    </location>
</feature>
<dbReference type="InterPro" id="IPR051801">
    <property type="entry name" value="GH28_Enzymes"/>
</dbReference>
<dbReference type="InterPro" id="IPR011050">
    <property type="entry name" value="Pectin_lyase_fold/virulence"/>
</dbReference>
<dbReference type="InterPro" id="IPR000743">
    <property type="entry name" value="Glyco_hydro_28"/>
</dbReference>
<proteinExistence type="inferred from homology"/>
<dbReference type="EMBL" id="CP045652">
    <property type="protein sequence ID" value="QGA27489.1"/>
    <property type="molecule type" value="Genomic_DNA"/>
</dbReference>
<evidence type="ECO:0000256" key="3">
    <source>
        <dbReference type="ARBA" id="ARBA00023295"/>
    </source>
</evidence>
<reference evidence="6 7" key="1">
    <citation type="submission" date="2019-10" db="EMBL/GenBank/DDBJ databases">
        <authorList>
            <person name="Dong K."/>
        </authorList>
    </citation>
    <scope>NUCLEOTIDE SEQUENCE [LARGE SCALE GENOMIC DNA]</scope>
    <source>
        <strain evidence="7">dk4302</strain>
    </source>
</reference>
<name>A0A5Q0QE46_9SPHI</name>
<feature type="chain" id="PRO_5024971209" evidence="5">
    <location>
        <begin position="24"/>
        <end position="492"/>
    </location>
</feature>
<keyword evidence="3 4" id="KW-0326">Glycosidase</keyword>
<dbReference type="InterPro" id="IPR012334">
    <property type="entry name" value="Pectin_lyas_fold"/>
</dbReference>
<dbReference type="SUPFAM" id="SSF51126">
    <property type="entry name" value="Pectin lyase-like"/>
    <property type="match status" value="1"/>
</dbReference>
<dbReference type="Pfam" id="PF00295">
    <property type="entry name" value="Glyco_hydro_28"/>
    <property type="match status" value="1"/>
</dbReference>
<protein>
    <submittedName>
        <fullName evidence="6">Glycoside hydrolase</fullName>
    </submittedName>
</protein>
<keyword evidence="7" id="KW-1185">Reference proteome</keyword>
<gene>
    <name evidence="6" type="ORF">GFH32_14725</name>
</gene>
<dbReference type="GO" id="GO:0004650">
    <property type="term" value="F:polygalacturonase activity"/>
    <property type="evidence" value="ECO:0007669"/>
    <property type="project" value="InterPro"/>
</dbReference>
<evidence type="ECO:0000256" key="1">
    <source>
        <dbReference type="ARBA" id="ARBA00008834"/>
    </source>
</evidence>
<dbReference type="PANTHER" id="PTHR31339">
    <property type="entry name" value="PECTIN LYASE-RELATED"/>
    <property type="match status" value="1"/>
</dbReference>
<evidence type="ECO:0000256" key="5">
    <source>
        <dbReference type="SAM" id="SignalP"/>
    </source>
</evidence>
<evidence type="ECO:0000256" key="2">
    <source>
        <dbReference type="ARBA" id="ARBA00022801"/>
    </source>
</evidence>
<comment type="similarity">
    <text evidence="1 4">Belongs to the glycosyl hydrolase 28 family.</text>
</comment>
<dbReference type="GO" id="GO:0005975">
    <property type="term" value="P:carbohydrate metabolic process"/>
    <property type="evidence" value="ECO:0007669"/>
    <property type="project" value="InterPro"/>
</dbReference>
<dbReference type="AlphaFoldDB" id="A0A5Q0QE46"/>
<organism evidence="6 7">
    <name type="scientific">Sphingobacterium zhuxiongii</name>
    <dbReference type="NCBI Taxonomy" id="2662364"/>
    <lineage>
        <taxon>Bacteria</taxon>
        <taxon>Pseudomonadati</taxon>
        <taxon>Bacteroidota</taxon>
        <taxon>Sphingobacteriia</taxon>
        <taxon>Sphingobacteriales</taxon>
        <taxon>Sphingobacteriaceae</taxon>
        <taxon>Sphingobacterium</taxon>
    </lineage>
</organism>
<accession>A0A5Q0QE46</accession>
<dbReference type="KEGG" id="sphe:GFH32_14725"/>
<keyword evidence="5" id="KW-0732">Signal</keyword>
<dbReference type="SMART" id="SM00710">
    <property type="entry name" value="PbH1"/>
    <property type="match status" value="7"/>
</dbReference>
<evidence type="ECO:0000313" key="6">
    <source>
        <dbReference type="EMBL" id="QGA27489.1"/>
    </source>
</evidence>
<evidence type="ECO:0000313" key="7">
    <source>
        <dbReference type="Proteomes" id="UP000326921"/>
    </source>
</evidence>
<evidence type="ECO:0000256" key="4">
    <source>
        <dbReference type="RuleBase" id="RU361169"/>
    </source>
</evidence>
<dbReference type="RefSeq" id="WP_153512325.1">
    <property type="nucleotide sequence ID" value="NZ_CP045652.1"/>
</dbReference>
<sequence>MKNLKIYFTLLLCAICSFGLVQAKDYNASYFGIKSNGTTLNTTSIQRAIDFISENGGGTLKFYVGRYLTGTIHMKSNVTIHLEEGAVLLGSTNINDYNVGTPNNALIYGKGVNNVGITGKGVIDGQGKEVAYNLMDYIHKGIIKDPLDYDRPRSNRPKAIYLRECNQVTVKHVTVKNAADWVQTYDQCEDVLIDSITVDSKVFWNNDGIDIVDCKNLKLLNSYIDASDDAICLKSHDASKMNENIEIRNCVARSSANGIKFGTVSAGGYKNIRIINNRVYDTFRSAFTIATPDGGKVENVLVDSLYAYNTGNAIYLRIGARWNKGRQGSIDGVVMQNIYIEVPADKPDAGYAFEGPVEDNPRNISPASIIGLKGQPVKNVVLKNVEIVYPGGSNPNYAFRGTSAKELDSIPEMEAAYPEFSQFKELPAWAFYLRHVEGVTFENVKFTAKDKEYRPAVVMDDVKNAELKNVQYIEPNKKGKKQLVLYKSTLKK</sequence>